<keyword evidence="9 12" id="KW-0472">Membrane</keyword>
<feature type="domain" description="ABC transporter" evidence="13">
    <location>
        <begin position="608"/>
        <end position="835"/>
    </location>
</feature>
<reference evidence="15" key="1">
    <citation type="submission" date="2021-03" db="EMBL/GenBank/DDBJ databases">
        <title>Revisited historic fungal species revealed as producer of novel bioactive compounds through whole genome sequencing and comparative genomics.</title>
        <authorList>
            <person name="Vignolle G.A."/>
            <person name="Hochenegger N."/>
            <person name="Mach R.L."/>
            <person name="Mach-Aigner A.R."/>
            <person name="Javad Rahimi M."/>
            <person name="Salim K.A."/>
            <person name="Chan C.M."/>
            <person name="Lim L.B.L."/>
            <person name="Cai F."/>
            <person name="Druzhinina I.S."/>
            <person name="U'Ren J.M."/>
            <person name="Derntl C."/>
        </authorList>
    </citation>
    <scope>NUCLEOTIDE SEQUENCE</scope>
    <source>
        <strain evidence="15">TUCIM 5799</strain>
    </source>
</reference>
<keyword evidence="8 12" id="KW-1133">Transmembrane helix</keyword>
<feature type="domain" description="ABC transporter" evidence="13">
    <location>
        <begin position="1202"/>
        <end position="1461"/>
    </location>
</feature>
<dbReference type="FunFam" id="1.20.1560.10:FF:000066">
    <property type="entry name" value="ABC multidrug transporter (Eurofung)"/>
    <property type="match status" value="1"/>
</dbReference>
<dbReference type="PANTHER" id="PTHR24223:SF399">
    <property type="entry name" value="ABC TRANSPORTER ATNG"/>
    <property type="match status" value="1"/>
</dbReference>
<gene>
    <name evidence="15" type="ORF">JX265_007077</name>
</gene>
<feature type="region of interest" description="Disordered" evidence="11">
    <location>
        <begin position="586"/>
        <end position="621"/>
    </location>
</feature>
<evidence type="ECO:0000256" key="7">
    <source>
        <dbReference type="ARBA" id="ARBA00022840"/>
    </source>
</evidence>
<evidence type="ECO:0000256" key="11">
    <source>
        <dbReference type="SAM" id="MobiDB-lite"/>
    </source>
</evidence>
<feature type="transmembrane region" description="Helical" evidence="12">
    <location>
        <begin position="72"/>
        <end position="89"/>
    </location>
</feature>
<dbReference type="SUPFAM" id="SSF90123">
    <property type="entry name" value="ABC transporter transmembrane region"/>
    <property type="match status" value="2"/>
</dbReference>
<dbReference type="InterPro" id="IPR036640">
    <property type="entry name" value="ABC1_TM_sf"/>
</dbReference>
<dbReference type="FunFam" id="3.40.50.300:FF:002145">
    <property type="entry name" value="ABC transporter (MsbA subfamily)"/>
    <property type="match status" value="1"/>
</dbReference>
<evidence type="ECO:0000256" key="8">
    <source>
        <dbReference type="ARBA" id="ARBA00022989"/>
    </source>
</evidence>
<feature type="transmembrane region" description="Helical" evidence="12">
    <location>
        <begin position="126"/>
        <end position="149"/>
    </location>
</feature>
<feature type="transmembrane region" description="Helical" evidence="12">
    <location>
        <begin position="307"/>
        <end position="324"/>
    </location>
</feature>
<feature type="transmembrane region" description="Helical" evidence="12">
    <location>
        <begin position="1107"/>
        <end position="1130"/>
    </location>
</feature>
<dbReference type="GO" id="GO:0005886">
    <property type="term" value="C:plasma membrane"/>
    <property type="evidence" value="ECO:0007669"/>
    <property type="project" value="UniProtKB-SubCell"/>
</dbReference>
<evidence type="ECO:0000313" key="15">
    <source>
        <dbReference type="EMBL" id="KAI1868254.1"/>
    </source>
</evidence>
<dbReference type="SUPFAM" id="SSF52540">
    <property type="entry name" value="P-loop containing nucleoside triphosphate hydrolases"/>
    <property type="match status" value="2"/>
</dbReference>
<feature type="transmembrane region" description="Helical" evidence="12">
    <location>
        <begin position="155"/>
        <end position="173"/>
    </location>
</feature>
<dbReference type="InterPro" id="IPR017871">
    <property type="entry name" value="ABC_transporter-like_CS"/>
</dbReference>
<feature type="transmembrane region" description="Helical" evidence="12">
    <location>
        <begin position="1023"/>
        <end position="1043"/>
    </location>
</feature>
<proteinExistence type="inferred from homology"/>
<keyword evidence="5 12" id="KW-0812">Transmembrane</keyword>
<evidence type="ECO:0000256" key="4">
    <source>
        <dbReference type="ARBA" id="ARBA00022475"/>
    </source>
</evidence>
<dbReference type="GO" id="GO:0016887">
    <property type="term" value="F:ATP hydrolysis activity"/>
    <property type="evidence" value="ECO:0007669"/>
    <property type="project" value="InterPro"/>
</dbReference>
<dbReference type="PANTHER" id="PTHR24223">
    <property type="entry name" value="ATP-BINDING CASSETTE SUB-FAMILY C"/>
    <property type="match status" value="1"/>
</dbReference>
<name>A0A9Q0ALB5_9PEZI</name>
<dbReference type="PROSITE" id="PS00211">
    <property type="entry name" value="ABC_TRANSPORTER_1"/>
    <property type="match status" value="2"/>
</dbReference>
<evidence type="ECO:0000256" key="9">
    <source>
        <dbReference type="ARBA" id="ARBA00023136"/>
    </source>
</evidence>
<keyword evidence="16" id="KW-1185">Reference proteome</keyword>
<accession>A0A9Q0ALB5</accession>
<dbReference type="CDD" id="cd03244">
    <property type="entry name" value="ABCC_MRP_domain2"/>
    <property type="match status" value="1"/>
</dbReference>
<keyword evidence="7" id="KW-0067">ATP-binding</keyword>
<comment type="similarity">
    <text evidence="2">Belongs to the ABC transporter superfamily. ABCC family. Conjugate transporter (TC 3.A.1.208) subfamily.</text>
</comment>
<protein>
    <recommendedName>
        <fullName evidence="17">ABC transporter</fullName>
    </recommendedName>
</protein>
<dbReference type="InterPro" id="IPR044746">
    <property type="entry name" value="ABCC_6TM_D1"/>
</dbReference>
<dbReference type="PROSITE" id="PS50893">
    <property type="entry name" value="ABC_TRANSPORTER_2"/>
    <property type="match status" value="2"/>
</dbReference>
<feature type="transmembrane region" description="Helical" evidence="12">
    <location>
        <begin position="396"/>
        <end position="423"/>
    </location>
</feature>
<dbReference type="InterPro" id="IPR003593">
    <property type="entry name" value="AAA+_ATPase"/>
</dbReference>
<keyword evidence="6" id="KW-0547">Nucleotide-binding</keyword>
<evidence type="ECO:0000256" key="6">
    <source>
        <dbReference type="ARBA" id="ARBA00022741"/>
    </source>
</evidence>
<evidence type="ECO:0000256" key="10">
    <source>
        <dbReference type="ARBA" id="ARBA00023180"/>
    </source>
</evidence>
<dbReference type="Pfam" id="PF00005">
    <property type="entry name" value="ABC_tran"/>
    <property type="match status" value="2"/>
</dbReference>
<dbReference type="Pfam" id="PF24357">
    <property type="entry name" value="TMD0_ABC"/>
    <property type="match status" value="1"/>
</dbReference>
<feature type="transmembrane region" description="Helical" evidence="12">
    <location>
        <begin position="528"/>
        <end position="553"/>
    </location>
</feature>
<sequence>MAANSTAAWPGEDSFGPASTERFDFTLLFEQAFLRVVPSVLLLLLVPLRLFYLRRRRPRVLGRALGRAKLRICFVFAAMHLTVLALWANRTPTRGAPIAASSLSVLVTLFMALASQAEHVRSHRPSTLICVYLMLSIGFDATICRTLWLLPDARVLASVSTGTLAAEVAVLAVELQDKRNHLIGAWKDLGPEATAGIVSRALFWWLNELMIRGFQATLSMASLHQLDEELQAKAALDKTRDFQQRPAFRNRHKYSLLRTVIGCHKTALFLAVIPRLCLMGFTFAQPFLINRVIKYVEGDKGPDPRSYAYGLMGATALVYLGLAFSRSLYRYRAFRSMTMIRACLVSMILDRAVDLNNPSSDVGSGTLSLMSSDVEQIVQSFEDFHEIWANPIEITVAIWLLARILGVGAIGPAVPFLVCTFILMPPVAKRMEPAMKLWNAAIQKRVSVTSDIVGAIKEVKLLGATAKWSNIIQGLRKTELEQSKRFRGWIVIMNVVANMPPFLAPLLTFGLAIAISTADAQLLTVANVFTSISIISMIVSPLASLLSAIPNFASSFGSFERIQKFLDEVDSQVGKMSVQLGLRSLDSRQTEKRSQVSDRDRPPENPIITFKNASFDPSSTTGSPLLQDVNVSIQKSTITLVTGPVGSGKTSFLKALLGDFPVAGSSDQSPIRAAYCAQNPWLTNASIRHNIVSYNKFDEAWYRIVLHASALDNDLDQLSSGDQTIIGSKGISLSGGQQQRISLARALYSRQQVLILDDVLSGLDSTTKAEVWARTFGPKGILRQQQATVVLATHSLRHLCEVDSVILIDFHDDIRFLKQDKYSNLKQEPYLQHLLRTNREDENLDKTHRLAEIGAQELPNKVVNMPKDDHEEQDLLRKAGDISLYGYYFKSIGECKLISRAELWLKAWSEANSRDQGTNNGWYFGLFVMICILGLVTEGVAIWAYFVNIVPRSANNLHWALLKAVMKAPLAFFVTTDLGDIINRFSQDMSLIDKALPTALFMVVRLSFMAIAEAVLVFLGAKYLAAIIPVVIIALYALGVFYLRTSRQVRFLDLQAKAPLYTHLLETVDGLATIRAFGWQMDVRDAGKKLLDASLGPYYLLVLIQRWLNVVLDLFVAVAAFLLVTFSVLFTESTTSAYVAIALYSIMSFNSTLAQLISSWTSLETSLGAISRLRTFEETTPAECVPAPGSSIPNGWPGSGAISISNISASYPRMNQAQESPSATAPALKEITLDIKPGEKIGICGRTGSGKSSLISTLPRLLELDEGRILIDGVDISTLNLATLRNGLVSVPQQSVVFPESVRSYLNQISSSEDATMEAKKYIHDDQALVDALTKVGLWSLVSTHRGTAGHGLDAEVSELPLSQGQKQLMCFARALLRRGQSRILLLDEATSAVDRSTEELMMQLIQTEFREHTVLSVAHHLDTLQRFDRVVVMAKGEIVEKEEPGELLKRPDGKYRELWES</sequence>
<dbReference type="Pfam" id="PF00664">
    <property type="entry name" value="ABC_membrane"/>
    <property type="match status" value="2"/>
</dbReference>
<feature type="transmembrane region" description="Helical" evidence="12">
    <location>
        <begin position="1136"/>
        <end position="1157"/>
    </location>
</feature>
<dbReference type="InterPro" id="IPR027417">
    <property type="entry name" value="P-loop_NTPase"/>
</dbReference>
<feature type="transmembrane region" description="Helical" evidence="12">
    <location>
        <begin position="922"/>
        <end position="945"/>
    </location>
</feature>
<dbReference type="Gene3D" id="3.40.50.300">
    <property type="entry name" value="P-loop containing nucleotide triphosphate hydrolases"/>
    <property type="match status" value="2"/>
</dbReference>
<feature type="domain" description="ABC transmembrane type-1" evidence="14">
    <location>
        <begin position="276"/>
        <end position="554"/>
    </location>
</feature>
<feature type="transmembrane region" description="Helical" evidence="12">
    <location>
        <begin position="486"/>
        <end position="516"/>
    </location>
</feature>
<dbReference type="InterPro" id="IPR056227">
    <property type="entry name" value="TMD0_ABC"/>
</dbReference>
<comment type="subcellular location">
    <subcellularLocation>
        <location evidence="1">Cell membrane</location>
        <topology evidence="1">Multi-pass membrane protein</topology>
    </subcellularLocation>
</comment>
<evidence type="ECO:0000256" key="1">
    <source>
        <dbReference type="ARBA" id="ARBA00004651"/>
    </source>
</evidence>
<dbReference type="PROSITE" id="PS50929">
    <property type="entry name" value="ABC_TM1F"/>
    <property type="match status" value="2"/>
</dbReference>
<feature type="transmembrane region" description="Helical" evidence="12">
    <location>
        <begin position="267"/>
        <end position="287"/>
    </location>
</feature>
<organism evidence="15 16">
    <name type="scientific">Neoarthrinium moseri</name>
    <dbReference type="NCBI Taxonomy" id="1658444"/>
    <lineage>
        <taxon>Eukaryota</taxon>
        <taxon>Fungi</taxon>
        <taxon>Dikarya</taxon>
        <taxon>Ascomycota</taxon>
        <taxon>Pezizomycotina</taxon>
        <taxon>Sordariomycetes</taxon>
        <taxon>Xylariomycetidae</taxon>
        <taxon>Amphisphaeriales</taxon>
        <taxon>Apiosporaceae</taxon>
        <taxon>Neoarthrinium</taxon>
    </lineage>
</organism>
<dbReference type="SMART" id="SM00382">
    <property type="entry name" value="AAA"/>
    <property type="match status" value="2"/>
</dbReference>
<keyword evidence="10" id="KW-0325">Glycoprotein</keyword>
<dbReference type="InterPro" id="IPR050173">
    <property type="entry name" value="ABC_transporter_C-like"/>
</dbReference>
<keyword evidence="4" id="KW-1003">Cell membrane</keyword>
<evidence type="ECO:0000256" key="5">
    <source>
        <dbReference type="ARBA" id="ARBA00022692"/>
    </source>
</evidence>
<feature type="transmembrane region" description="Helical" evidence="12">
    <location>
        <begin position="957"/>
        <end position="974"/>
    </location>
</feature>
<feature type="compositionally biased region" description="Polar residues" evidence="11">
    <location>
        <begin position="611"/>
        <end position="621"/>
    </location>
</feature>
<dbReference type="InterPro" id="IPR044726">
    <property type="entry name" value="ABCC_6TM_D2"/>
</dbReference>
<dbReference type="GO" id="GO:0005524">
    <property type="term" value="F:ATP binding"/>
    <property type="evidence" value="ECO:0007669"/>
    <property type="project" value="UniProtKB-KW"/>
</dbReference>
<feature type="transmembrane region" description="Helical" evidence="12">
    <location>
        <begin position="95"/>
        <end position="114"/>
    </location>
</feature>
<evidence type="ECO:0008006" key="17">
    <source>
        <dbReference type="Google" id="ProtNLM"/>
    </source>
</evidence>
<dbReference type="CDD" id="cd18579">
    <property type="entry name" value="ABC_6TM_ABCC_D1"/>
    <property type="match status" value="1"/>
</dbReference>
<evidence type="ECO:0000256" key="2">
    <source>
        <dbReference type="ARBA" id="ARBA00009726"/>
    </source>
</evidence>
<dbReference type="InterPro" id="IPR011527">
    <property type="entry name" value="ABC1_TM_dom"/>
</dbReference>
<dbReference type="CDD" id="cd18580">
    <property type="entry name" value="ABC_6TM_ABCC_D2"/>
    <property type="match status" value="1"/>
</dbReference>
<dbReference type="CDD" id="cd03250">
    <property type="entry name" value="ABCC_MRP_domain1"/>
    <property type="match status" value="1"/>
</dbReference>
<evidence type="ECO:0000256" key="3">
    <source>
        <dbReference type="ARBA" id="ARBA00022448"/>
    </source>
</evidence>
<dbReference type="InterPro" id="IPR003439">
    <property type="entry name" value="ABC_transporter-like_ATP-bd"/>
</dbReference>
<feature type="compositionally biased region" description="Basic and acidic residues" evidence="11">
    <location>
        <begin position="586"/>
        <end position="603"/>
    </location>
</feature>
<evidence type="ECO:0000259" key="13">
    <source>
        <dbReference type="PROSITE" id="PS50893"/>
    </source>
</evidence>
<feature type="domain" description="ABC transmembrane type-1" evidence="14">
    <location>
        <begin position="903"/>
        <end position="1165"/>
    </location>
</feature>
<feature type="transmembrane region" description="Helical" evidence="12">
    <location>
        <begin position="995"/>
        <end position="1017"/>
    </location>
</feature>
<feature type="transmembrane region" description="Helical" evidence="12">
    <location>
        <begin position="32"/>
        <end position="52"/>
    </location>
</feature>
<dbReference type="GO" id="GO:0140359">
    <property type="term" value="F:ABC-type transporter activity"/>
    <property type="evidence" value="ECO:0007669"/>
    <property type="project" value="InterPro"/>
</dbReference>
<dbReference type="Proteomes" id="UP000829685">
    <property type="component" value="Unassembled WGS sequence"/>
</dbReference>
<evidence type="ECO:0000256" key="12">
    <source>
        <dbReference type="SAM" id="Phobius"/>
    </source>
</evidence>
<dbReference type="FunFam" id="1.20.1560.10:FF:000055">
    <property type="entry name" value="ABC multidrug transporter (Eurofung)"/>
    <property type="match status" value="1"/>
</dbReference>
<evidence type="ECO:0000313" key="16">
    <source>
        <dbReference type="Proteomes" id="UP000829685"/>
    </source>
</evidence>
<dbReference type="EMBL" id="JAFIMR010000017">
    <property type="protein sequence ID" value="KAI1868254.1"/>
    <property type="molecule type" value="Genomic_DNA"/>
</dbReference>
<evidence type="ECO:0000259" key="14">
    <source>
        <dbReference type="PROSITE" id="PS50929"/>
    </source>
</evidence>
<dbReference type="Gene3D" id="1.20.1560.10">
    <property type="entry name" value="ABC transporter type 1, transmembrane domain"/>
    <property type="match status" value="2"/>
</dbReference>
<keyword evidence="3" id="KW-0813">Transport</keyword>
<comment type="caution">
    <text evidence="15">The sequence shown here is derived from an EMBL/GenBank/DDBJ whole genome shotgun (WGS) entry which is preliminary data.</text>
</comment>